<feature type="domain" description="NAD(P)-binding" evidence="1">
    <location>
        <begin position="10"/>
        <end position="138"/>
    </location>
</feature>
<dbReference type="InterPro" id="IPR036291">
    <property type="entry name" value="NAD(P)-bd_dom_sf"/>
</dbReference>
<dbReference type="Gene3D" id="3.40.50.720">
    <property type="entry name" value="NAD(P)-binding Rossmann-like Domain"/>
    <property type="match status" value="1"/>
</dbReference>
<keyword evidence="3" id="KW-1185">Reference proteome</keyword>
<accession>A0ABQ6LZ57</accession>
<dbReference type="RefSeq" id="WP_285764000.1">
    <property type="nucleotide sequence ID" value="NZ_BSYJ01000003.1"/>
</dbReference>
<dbReference type="InterPro" id="IPR016040">
    <property type="entry name" value="NAD(P)-bd_dom"/>
</dbReference>
<sequence>MPAQNILILGASGFVGSHLVPELIAEGHLVRVASRDLPPLESFGWPGVELLPLDFDRSETLDRACGDIDTIYYLLQGRASDESIEDVEQSMARSVCKAADRAGVKRIIYLSVLQEGGGEPLRSSQYLRARYRTSKILASGSASLTELRAAIVIGPGSVAFELMRDVVVHLPVVFAPPVIENRAQPIALDNVLEYLLAVLNLPETEGRRFDISGPAMLSYREQMEQMATVMGKSIQVKVSSRISRKIARAGLSLASSVPRDSANALLSGMGFDFRAKPEALRALVPQKLLMFDEAVQSSLLREQASAGATRWRQGSLRYRNYDPRNGYFAKTARGSATTNASPAEVWSLVERIGGERGYYFGDWLWRLRGWMDFCAGGRGNIRCRDDAVHLRPRGRVDSWRIITVQEGRMVELGLRMKAPGAGILQIEVIPEGSGSRLEIISYWHPSGFWGMLYWRALAPVLGYVLPGMARSICMRAEQQGSENGVVSG</sequence>
<evidence type="ECO:0000313" key="2">
    <source>
        <dbReference type="EMBL" id="GMG87370.1"/>
    </source>
</evidence>
<dbReference type="SUPFAM" id="SSF51735">
    <property type="entry name" value="NAD(P)-binding Rossmann-fold domains"/>
    <property type="match status" value="1"/>
</dbReference>
<dbReference type="Pfam" id="PF11066">
    <property type="entry name" value="DUF2867"/>
    <property type="match status" value="1"/>
</dbReference>
<dbReference type="SUPFAM" id="SSF55961">
    <property type="entry name" value="Bet v1-like"/>
    <property type="match status" value="1"/>
</dbReference>
<comment type="caution">
    <text evidence="2">The sequence shown here is derived from an EMBL/GenBank/DDBJ whole genome shotgun (WGS) entry which is preliminary data.</text>
</comment>
<gene>
    <name evidence="2" type="ORF">MNKW57_16910</name>
</gene>
<dbReference type="Proteomes" id="UP001224392">
    <property type="component" value="Unassembled WGS sequence"/>
</dbReference>
<organism evidence="2 3">
    <name type="scientific">Biformimicrobium ophioploci</name>
    <dbReference type="NCBI Taxonomy" id="3036711"/>
    <lineage>
        <taxon>Bacteria</taxon>
        <taxon>Pseudomonadati</taxon>
        <taxon>Pseudomonadota</taxon>
        <taxon>Gammaproteobacteria</taxon>
        <taxon>Cellvibrionales</taxon>
        <taxon>Microbulbiferaceae</taxon>
        <taxon>Biformimicrobium</taxon>
    </lineage>
</organism>
<dbReference type="EMBL" id="BSYJ01000003">
    <property type="protein sequence ID" value="GMG87370.1"/>
    <property type="molecule type" value="Genomic_DNA"/>
</dbReference>
<dbReference type="PANTHER" id="PTHR12126">
    <property type="entry name" value="NADH-UBIQUINONE OXIDOREDUCTASE 39 KDA SUBUNIT-RELATED"/>
    <property type="match status" value="1"/>
</dbReference>
<evidence type="ECO:0000259" key="1">
    <source>
        <dbReference type="Pfam" id="PF13460"/>
    </source>
</evidence>
<protein>
    <submittedName>
        <fullName evidence="2">DUF2867 domain-containing protein</fullName>
    </submittedName>
</protein>
<name>A0ABQ6LZ57_9GAMM</name>
<dbReference type="InterPro" id="IPR051207">
    <property type="entry name" value="ComplexI_NDUFA9_subunit"/>
</dbReference>
<dbReference type="InterPro" id="IPR021295">
    <property type="entry name" value="DUF2867"/>
</dbReference>
<dbReference type="PANTHER" id="PTHR12126:SF11">
    <property type="entry name" value="NADH DEHYDROGENASE [UBIQUINONE] 1 ALPHA SUBCOMPLEX SUBUNIT 9, MITOCHONDRIAL"/>
    <property type="match status" value="1"/>
</dbReference>
<evidence type="ECO:0000313" key="3">
    <source>
        <dbReference type="Proteomes" id="UP001224392"/>
    </source>
</evidence>
<reference evidence="2 3" key="1">
    <citation type="submission" date="2023-04" db="EMBL/GenBank/DDBJ databases">
        <title>Marinobulbifer ophiurae gen. nov., sp. Nov., isolate from tissue of brittle star Ophioplocus japonicus.</title>
        <authorList>
            <person name="Kawano K."/>
            <person name="Sawayama S."/>
            <person name="Nakagawa S."/>
        </authorList>
    </citation>
    <scope>NUCLEOTIDE SEQUENCE [LARGE SCALE GENOMIC DNA]</scope>
    <source>
        <strain evidence="2 3">NKW57</strain>
    </source>
</reference>
<proteinExistence type="predicted"/>
<dbReference type="Pfam" id="PF13460">
    <property type="entry name" value="NAD_binding_10"/>
    <property type="match status" value="1"/>
</dbReference>